<organism evidence="1">
    <name type="scientific">marine sediment metagenome</name>
    <dbReference type="NCBI Taxonomy" id="412755"/>
    <lineage>
        <taxon>unclassified sequences</taxon>
        <taxon>metagenomes</taxon>
        <taxon>ecological metagenomes</taxon>
    </lineage>
</organism>
<protein>
    <submittedName>
        <fullName evidence="1">Uncharacterized protein</fullName>
    </submittedName>
</protein>
<accession>A0A0F9CK13</accession>
<gene>
    <name evidence="1" type="ORF">LCGC14_2313220</name>
</gene>
<sequence>MRILLLLLLSTVPSFAQIGFQCIPSPRDFSGILFEDKKMSKVIRHWTCTFTNLGEGPVLLTEGDAVAAMISQDVSAYPTDYVRVLFEKRIKKGFWKTMGRIASLVLRGAIIFAGAEFIDMGEDLRLGIVLGAQMLSSTPELLANRAPSIADFERMAWEDQRGFETSVVVSMFAGPTDNDKPIRGLLQRVVVLPQDPPDADPVVFEKVSWPQIDKIALSVT</sequence>
<comment type="caution">
    <text evidence="1">The sequence shown here is derived from an EMBL/GenBank/DDBJ whole genome shotgun (WGS) entry which is preliminary data.</text>
</comment>
<reference evidence="1" key="1">
    <citation type="journal article" date="2015" name="Nature">
        <title>Complex archaea that bridge the gap between prokaryotes and eukaryotes.</title>
        <authorList>
            <person name="Spang A."/>
            <person name="Saw J.H."/>
            <person name="Jorgensen S.L."/>
            <person name="Zaremba-Niedzwiedzka K."/>
            <person name="Martijn J."/>
            <person name="Lind A.E."/>
            <person name="van Eijk R."/>
            <person name="Schleper C."/>
            <person name="Guy L."/>
            <person name="Ettema T.J."/>
        </authorList>
    </citation>
    <scope>NUCLEOTIDE SEQUENCE</scope>
</reference>
<dbReference type="EMBL" id="LAZR01032876">
    <property type="protein sequence ID" value="KKL49668.1"/>
    <property type="molecule type" value="Genomic_DNA"/>
</dbReference>
<evidence type="ECO:0000313" key="1">
    <source>
        <dbReference type="EMBL" id="KKL49668.1"/>
    </source>
</evidence>
<proteinExistence type="predicted"/>
<dbReference type="AlphaFoldDB" id="A0A0F9CK13"/>
<name>A0A0F9CK13_9ZZZZ</name>